<dbReference type="EMBL" id="CADEAL010004042">
    <property type="protein sequence ID" value="CAB1450119.1"/>
    <property type="molecule type" value="Genomic_DNA"/>
</dbReference>
<reference evidence="1" key="1">
    <citation type="submission" date="2020-03" db="EMBL/GenBank/DDBJ databases">
        <authorList>
            <person name="Weist P."/>
        </authorList>
    </citation>
    <scope>NUCLEOTIDE SEQUENCE</scope>
</reference>
<keyword evidence="2" id="KW-1185">Reference proteome</keyword>
<evidence type="ECO:0000313" key="1">
    <source>
        <dbReference type="EMBL" id="CAB1450119.1"/>
    </source>
</evidence>
<protein>
    <submittedName>
        <fullName evidence="1">Uncharacterized protein</fullName>
    </submittedName>
</protein>
<organism evidence="1 2">
    <name type="scientific">Pleuronectes platessa</name>
    <name type="common">European plaice</name>
    <dbReference type="NCBI Taxonomy" id="8262"/>
    <lineage>
        <taxon>Eukaryota</taxon>
        <taxon>Metazoa</taxon>
        <taxon>Chordata</taxon>
        <taxon>Craniata</taxon>
        <taxon>Vertebrata</taxon>
        <taxon>Euteleostomi</taxon>
        <taxon>Actinopterygii</taxon>
        <taxon>Neopterygii</taxon>
        <taxon>Teleostei</taxon>
        <taxon>Neoteleostei</taxon>
        <taxon>Acanthomorphata</taxon>
        <taxon>Carangaria</taxon>
        <taxon>Pleuronectiformes</taxon>
        <taxon>Pleuronectoidei</taxon>
        <taxon>Pleuronectidae</taxon>
        <taxon>Pleuronectes</taxon>
    </lineage>
</organism>
<dbReference type="AlphaFoldDB" id="A0A9N7Z623"/>
<comment type="caution">
    <text evidence="1">The sequence shown here is derived from an EMBL/GenBank/DDBJ whole genome shotgun (WGS) entry which is preliminary data.</text>
</comment>
<accession>A0A9N7Z623</accession>
<proteinExistence type="predicted"/>
<dbReference type="Proteomes" id="UP001153269">
    <property type="component" value="Unassembled WGS sequence"/>
</dbReference>
<gene>
    <name evidence="1" type="ORF">PLEPLA_LOCUS37808</name>
</gene>
<sequence length="171" mass="19262">MSHISLESGAGLAWQADGTDEDDRDWLIPNLLSPCHSRQQRREGSKREREREAEVKAAFEHMTPTPLRAAGSQLMAMLGTQRERTVADFPKAVAPIPAHHQVQMSHQQLETFRLMLRFSESLGQMFLSLPKISHDSQWSQSPPFSQHSSLAVLTENPPLIIIGIQRHNTPP</sequence>
<name>A0A9N7Z623_PLEPL</name>
<evidence type="ECO:0000313" key="2">
    <source>
        <dbReference type="Proteomes" id="UP001153269"/>
    </source>
</evidence>